<evidence type="ECO:0000259" key="1">
    <source>
        <dbReference type="SMART" id="SM00418"/>
    </source>
</evidence>
<dbReference type="Pfam" id="PF12840">
    <property type="entry name" value="HTH_20"/>
    <property type="match status" value="1"/>
</dbReference>
<dbReference type="SUPFAM" id="SSF46785">
    <property type="entry name" value="Winged helix' DNA-binding domain"/>
    <property type="match status" value="1"/>
</dbReference>
<sequence length="149" mass="16154">MSTLLPSDIDVSKADEDLRVLWLDDDEAERLICSLSSETARSTLSALQRDPATASELADAVDTSVQNVRHHLGNLRDADLVHVADTCYSVKGREMKVYAPTDDAFVVCVGGTDDRSTLLDRIDRFVEALGFLPSAGSDSDSPADAPREE</sequence>
<gene>
    <name evidence="2" type="ORF">ACFQEV_12205</name>
</gene>
<dbReference type="InterPro" id="IPR001845">
    <property type="entry name" value="HTH_ArsR_DNA-bd_dom"/>
</dbReference>
<dbReference type="RefSeq" id="WP_379696290.1">
    <property type="nucleotide sequence ID" value="NZ_JBHSXH010000015.1"/>
</dbReference>
<proteinExistence type="predicted"/>
<dbReference type="Proteomes" id="UP001596408">
    <property type="component" value="Unassembled WGS sequence"/>
</dbReference>
<dbReference type="SMART" id="SM00418">
    <property type="entry name" value="HTH_ARSR"/>
    <property type="match status" value="1"/>
</dbReference>
<reference evidence="2 3" key="1">
    <citation type="journal article" date="2019" name="Int. J. Syst. Evol. Microbiol.">
        <title>The Global Catalogue of Microorganisms (GCM) 10K type strain sequencing project: providing services to taxonomists for standard genome sequencing and annotation.</title>
        <authorList>
            <consortium name="The Broad Institute Genomics Platform"/>
            <consortium name="The Broad Institute Genome Sequencing Center for Infectious Disease"/>
            <person name="Wu L."/>
            <person name="Ma J."/>
        </authorList>
    </citation>
    <scope>NUCLEOTIDE SEQUENCE [LARGE SCALE GENOMIC DNA]</scope>
    <source>
        <strain evidence="2 3">YIM 94188</strain>
    </source>
</reference>
<evidence type="ECO:0000313" key="3">
    <source>
        <dbReference type="Proteomes" id="UP001596408"/>
    </source>
</evidence>
<dbReference type="CDD" id="cd00090">
    <property type="entry name" value="HTH_ARSR"/>
    <property type="match status" value="1"/>
</dbReference>
<name>A0ABD5TZV9_9EURY</name>
<organism evidence="2 3">
    <name type="scientific">Halopelagius fulvigenes</name>
    <dbReference type="NCBI Taxonomy" id="1198324"/>
    <lineage>
        <taxon>Archaea</taxon>
        <taxon>Methanobacteriati</taxon>
        <taxon>Methanobacteriota</taxon>
        <taxon>Stenosarchaea group</taxon>
        <taxon>Halobacteria</taxon>
        <taxon>Halobacteriales</taxon>
        <taxon>Haloferacaceae</taxon>
    </lineage>
</organism>
<evidence type="ECO:0000313" key="2">
    <source>
        <dbReference type="EMBL" id="MFC6825749.1"/>
    </source>
</evidence>
<dbReference type="Gene3D" id="1.10.10.10">
    <property type="entry name" value="Winged helix-like DNA-binding domain superfamily/Winged helix DNA-binding domain"/>
    <property type="match status" value="1"/>
</dbReference>
<dbReference type="AlphaFoldDB" id="A0ABD5TZV9"/>
<dbReference type="InterPro" id="IPR036390">
    <property type="entry name" value="WH_DNA-bd_sf"/>
</dbReference>
<keyword evidence="3" id="KW-1185">Reference proteome</keyword>
<protein>
    <submittedName>
        <fullName evidence="2">ArsR/SmtB family transcription factor</fullName>
    </submittedName>
</protein>
<dbReference type="InterPro" id="IPR011991">
    <property type="entry name" value="ArsR-like_HTH"/>
</dbReference>
<comment type="caution">
    <text evidence="2">The sequence shown here is derived from an EMBL/GenBank/DDBJ whole genome shotgun (WGS) entry which is preliminary data.</text>
</comment>
<dbReference type="EMBL" id="JBHSXH010000015">
    <property type="protein sequence ID" value="MFC6825749.1"/>
    <property type="molecule type" value="Genomic_DNA"/>
</dbReference>
<feature type="domain" description="HTH arsR-type" evidence="1">
    <location>
        <begin position="30"/>
        <end position="114"/>
    </location>
</feature>
<accession>A0ABD5TZV9</accession>
<dbReference type="InterPro" id="IPR036388">
    <property type="entry name" value="WH-like_DNA-bd_sf"/>
</dbReference>